<sequence length="125" mass="14986">MKKLGDFIIDIDQFDYDSTVQMIKAAFSFELWHEVIRFSESLYIRINKLKEDKPNLILKRPLVYYYGYALLMKGSAFKKLRRFDEAKECIRQYSDLSWFENLDQAGLEEVNYYAYISLPNLLEIE</sequence>
<name>A0ABQ1VW10_9BACL</name>
<evidence type="ECO:0000313" key="1">
    <source>
        <dbReference type="EMBL" id="GGG01649.1"/>
    </source>
</evidence>
<keyword evidence="2" id="KW-1185">Reference proteome</keyword>
<reference evidence="2" key="1">
    <citation type="journal article" date="2019" name="Int. J. Syst. Evol. Microbiol.">
        <title>The Global Catalogue of Microorganisms (GCM) 10K type strain sequencing project: providing services to taxonomists for standard genome sequencing and annotation.</title>
        <authorList>
            <consortium name="The Broad Institute Genomics Platform"/>
            <consortium name="The Broad Institute Genome Sequencing Center for Infectious Disease"/>
            <person name="Wu L."/>
            <person name="Ma J."/>
        </authorList>
    </citation>
    <scope>NUCLEOTIDE SEQUENCE [LARGE SCALE GENOMIC DNA]</scope>
    <source>
        <strain evidence="2">CGMCC 1.15420</strain>
    </source>
</reference>
<organism evidence="1 2">
    <name type="scientific">Paenibacillus aceti</name>
    <dbReference type="NCBI Taxonomy" id="1820010"/>
    <lineage>
        <taxon>Bacteria</taxon>
        <taxon>Bacillati</taxon>
        <taxon>Bacillota</taxon>
        <taxon>Bacilli</taxon>
        <taxon>Bacillales</taxon>
        <taxon>Paenibacillaceae</taxon>
        <taxon>Paenibacillus</taxon>
    </lineage>
</organism>
<protein>
    <recommendedName>
        <fullName evidence="3">DNA-binding protein</fullName>
    </recommendedName>
</protein>
<accession>A0ABQ1VW10</accession>
<gene>
    <name evidence="1" type="ORF">GCM10010913_24180</name>
</gene>
<evidence type="ECO:0008006" key="3">
    <source>
        <dbReference type="Google" id="ProtNLM"/>
    </source>
</evidence>
<dbReference type="Proteomes" id="UP000608420">
    <property type="component" value="Unassembled WGS sequence"/>
</dbReference>
<proteinExistence type="predicted"/>
<dbReference type="EMBL" id="BMIW01000016">
    <property type="protein sequence ID" value="GGG01649.1"/>
    <property type="molecule type" value="Genomic_DNA"/>
</dbReference>
<comment type="caution">
    <text evidence="1">The sequence shown here is derived from an EMBL/GenBank/DDBJ whole genome shotgun (WGS) entry which is preliminary data.</text>
</comment>
<evidence type="ECO:0000313" key="2">
    <source>
        <dbReference type="Proteomes" id="UP000608420"/>
    </source>
</evidence>